<dbReference type="OrthoDB" id="27015at2157"/>
<dbReference type="Gene3D" id="3.40.50.300">
    <property type="entry name" value="P-loop containing nucleotide triphosphate hydrolases"/>
    <property type="match status" value="1"/>
</dbReference>
<dbReference type="RefSeq" id="WP_091936798.1">
    <property type="nucleotide sequence ID" value="NZ_FOUJ01000004.1"/>
</dbReference>
<dbReference type="EMBL" id="FOUJ01000004">
    <property type="protein sequence ID" value="SFM71545.1"/>
    <property type="molecule type" value="Genomic_DNA"/>
</dbReference>
<proteinExistence type="predicted"/>
<accession>A0A1I4T4I8</accession>
<dbReference type="Pfam" id="PF06745">
    <property type="entry name" value="ATPase"/>
    <property type="match status" value="1"/>
</dbReference>
<dbReference type="InterPro" id="IPR010624">
    <property type="entry name" value="KaiC_dom"/>
</dbReference>
<dbReference type="PROSITE" id="PS51146">
    <property type="entry name" value="KAIC"/>
    <property type="match status" value="1"/>
</dbReference>
<dbReference type="PANTHER" id="PTHR43637">
    <property type="entry name" value="UPF0273 PROTEIN TM_0370"/>
    <property type="match status" value="1"/>
</dbReference>
<evidence type="ECO:0000256" key="2">
    <source>
        <dbReference type="ARBA" id="ARBA00022840"/>
    </source>
</evidence>
<sequence length="232" mass="26363">MRFIDTIEGLNKVFLTDIPKNSVVLITGAPGTLKSGFTFSMLSSYLKAADEYGLYITLEESKANHIRNMEHMGVKLTENLGILDYSDYRLQFDEYSQDLISTIETQIMQYKRKWGAKFTCVALDSLGALYSLMDEGEDEIRKRLYHLFEPLRRENLTSFVIFESFNTLDQSQSGAGIEGYLADGIIELGISSKQNVSYRFIRVLKMRAATHSMDPWVVTVSDQGLKIYKGIS</sequence>
<organism evidence="4 5">
    <name type="scientific">Methanolobus profundi</name>
    <dbReference type="NCBI Taxonomy" id="487685"/>
    <lineage>
        <taxon>Archaea</taxon>
        <taxon>Methanobacteriati</taxon>
        <taxon>Methanobacteriota</taxon>
        <taxon>Stenosarchaea group</taxon>
        <taxon>Methanomicrobia</taxon>
        <taxon>Methanosarcinales</taxon>
        <taxon>Methanosarcinaceae</taxon>
        <taxon>Methanolobus</taxon>
    </lineage>
</organism>
<dbReference type="Proteomes" id="UP000198535">
    <property type="component" value="Unassembled WGS sequence"/>
</dbReference>
<dbReference type="SUPFAM" id="SSF52540">
    <property type="entry name" value="P-loop containing nucleoside triphosphate hydrolases"/>
    <property type="match status" value="1"/>
</dbReference>
<dbReference type="InterPro" id="IPR027417">
    <property type="entry name" value="P-loop_NTPase"/>
</dbReference>
<gene>
    <name evidence="4" type="ORF">SAMN04488696_2184</name>
</gene>
<feature type="domain" description="KaiC" evidence="3">
    <location>
        <begin position="1"/>
        <end position="232"/>
    </location>
</feature>
<dbReference type="AlphaFoldDB" id="A0A1I4T4I8"/>
<keyword evidence="1" id="KW-0547">Nucleotide-binding</keyword>
<dbReference type="GO" id="GO:0005524">
    <property type="term" value="F:ATP binding"/>
    <property type="evidence" value="ECO:0007669"/>
    <property type="project" value="UniProtKB-KW"/>
</dbReference>
<evidence type="ECO:0000313" key="4">
    <source>
        <dbReference type="EMBL" id="SFM71545.1"/>
    </source>
</evidence>
<reference evidence="5" key="1">
    <citation type="submission" date="2016-10" db="EMBL/GenBank/DDBJ databases">
        <authorList>
            <person name="Varghese N."/>
            <person name="Submissions S."/>
        </authorList>
    </citation>
    <scope>NUCLEOTIDE SEQUENCE [LARGE SCALE GENOMIC DNA]</scope>
    <source>
        <strain evidence="5">Mob M</strain>
    </source>
</reference>
<dbReference type="STRING" id="487685.SAMN04488696_2184"/>
<evidence type="ECO:0000256" key="1">
    <source>
        <dbReference type="ARBA" id="ARBA00022741"/>
    </source>
</evidence>
<protein>
    <submittedName>
        <fullName evidence="4">RecA-superfamily ATPase, KaiC/GvpD/RAD55 family</fullName>
    </submittedName>
</protein>
<keyword evidence="2" id="KW-0067">ATP-binding</keyword>
<evidence type="ECO:0000313" key="5">
    <source>
        <dbReference type="Proteomes" id="UP000198535"/>
    </source>
</evidence>
<name>A0A1I4T4I8_9EURY</name>
<dbReference type="InterPro" id="IPR014774">
    <property type="entry name" value="KaiC-like_dom"/>
</dbReference>
<evidence type="ECO:0000259" key="3">
    <source>
        <dbReference type="PROSITE" id="PS51146"/>
    </source>
</evidence>
<keyword evidence="5" id="KW-1185">Reference proteome</keyword>